<protein>
    <recommendedName>
        <fullName evidence="4">Amidase domain-containing protein</fullName>
    </recommendedName>
</protein>
<proteinExistence type="predicted"/>
<name>A0A1V8YV63_9ENTE</name>
<evidence type="ECO:0000313" key="2">
    <source>
        <dbReference type="EMBL" id="OQO70708.1"/>
    </source>
</evidence>
<dbReference type="RefSeq" id="WP_081183011.1">
    <property type="nucleotide sequence ID" value="NZ_MJEA01000003.1"/>
</dbReference>
<dbReference type="Proteomes" id="UP000192477">
    <property type="component" value="Unassembled WGS sequence"/>
</dbReference>
<dbReference type="InterPro" id="IPR038765">
    <property type="entry name" value="Papain-like_cys_pep_sf"/>
</dbReference>
<dbReference type="OrthoDB" id="1708048at2"/>
<dbReference type="Gene3D" id="3.90.1720.10">
    <property type="entry name" value="endopeptidase domain like (from Nostoc punctiforme)"/>
    <property type="match status" value="1"/>
</dbReference>
<feature type="signal peptide" evidence="1">
    <location>
        <begin position="1"/>
        <end position="20"/>
    </location>
</feature>
<keyword evidence="1" id="KW-0732">Signal</keyword>
<sequence>MKLKFLLVTFLWTLLLAVPATHVSGETTTDEQLTEYYDFLKNEYASFGQTFEEFTANYYQQNALNDTLSDEEQLKAYLQSVNEQYLPAEAERLEKIAPLWSFNIGNSLDKLTFEEKPNYSTYDLLNTVQPGDVIFEKNRAGNNGLFLHHVMIVEGIYEETHLINGKEETFHYIRTIEATKESDPTEFKPNGVVYGVLDDTRFDYTEAIILRISSATTLQKNAAITFMKSQLGKPYSVGNSIEGVLNHRDRKSSRKNWYCSMLVWAAYMNATPDGRIDELTSQDDPNFQGIDLETDDQINQPGVTPNDILRSNKVEKTNPSFSDYKDYTQNINISNVGTPTIELGDFIFNQNSNLYNLRNNYRFIAIDKNNQKPYVSTELTLGRTSGGSLVAQLDIFTKFLLTDEAKEKYADSSIPVIPKMIATEDIPNYVMNWINTYTHCSFEVVYSQDITTDLNHLRYNPSYTKIAKKAHPINNYQVNQVVHTPPPFTQQRFDYTENLTVYEHYELSNPNPAFADISHNKMAGGWYYFYNNFYALVRLENGTYRYATYLRFHGSFSTAVAERNGYGLNYNYTMTAEAKEKYGNYYNNIIKNQSVDFGIDWLNQYTKESTLIVFSKDIDKDITRLNQGTATVGKGFNDKGQYVYCIL</sequence>
<evidence type="ECO:0000256" key="1">
    <source>
        <dbReference type="SAM" id="SignalP"/>
    </source>
</evidence>
<comment type="caution">
    <text evidence="2">The sequence shown here is derived from an EMBL/GenBank/DDBJ whole genome shotgun (WGS) entry which is preliminary data.</text>
</comment>
<dbReference type="AlphaFoldDB" id="A0A1V8YV63"/>
<reference evidence="2 3" key="1">
    <citation type="journal article" date="2017" name="BMC Microbiol.">
        <title>Comparative genomics of Enterococcus spp. isolated from bovine feces.</title>
        <authorList>
            <person name="Beukers A.G."/>
            <person name="Zaheer R."/>
            <person name="Goji N."/>
            <person name="Amoako K.K."/>
            <person name="Chaves A.V."/>
            <person name="Ward M.P."/>
            <person name="McAllister T.A."/>
        </authorList>
    </citation>
    <scope>NUCLEOTIDE SEQUENCE [LARGE SCALE GENOMIC DNA]</scope>
    <source>
        <strain evidence="2 3">F1129D 143</strain>
    </source>
</reference>
<feature type="chain" id="PRO_5039165009" description="Amidase domain-containing protein" evidence="1">
    <location>
        <begin position="21"/>
        <end position="647"/>
    </location>
</feature>
<evidence type="ECO:0008006" key="4">
    <source>
        <dbReference type="Google" id="ProtNLM"/>
    </source>
</evidence>
<accession>A0A1V8YV63</accession>
<organism evidence="2 3">
    <name type="scientific">Enterococcus villorum</name>
    <dbReference type="NCBI Taxonomy" id="112904"/>
    <lineage>
        <taxon>Bacteria</taxon>
        <taxon>Bacillati</taxon>
        <taxon>Bacillota</taxon>
        <taxon>Bacilli</taxon>
        <taxon>Lactobacillales</taxon>
        <taxon>Enterococcaceae</taxon>
        <taxon>Enterococcus</taxon>
    </lineage>
</organism>
<evidence type="ECO:0000313" key="3">
    <source>
        <dbReference type="Proteomes" id="UP000192477"/>
    </source>
</evidence>
<dbReference type="Pfam" id="PF05708">
    <property type="entry name" value="Peptidase_C92"/>
    <property type="match status" value="1"/>
</dbReference>
<gene>
    <name evidence="2" type="ORF">BH747_04715</name>
</gene>
<dbReference type="EMBL" id="MJEA01000003">
    <property type="protein sequence ID" value="OQO70708.1"/>
    <property type="molecule type" value="Genomic_DNA"/>
</dbReference>
<dbReference type="SUPFAM" id="SSF54001">
    <property type="entry name" value="Cysteine proteinases"/>
    <property type="match status" value="1"/>
</dbReference>
<dbReference type="InterPro" id="IPR024453">
    <property type="entry name" value="Peptidase_C92"/>
</dbReference>